<feature type="modified residue" description="4-aspartylphosphate" evidence="5">
    <location>
        <position position="34"/>
    </location>
</feature>
<dbReference type="InterPro" id="IPR027417">
    <property type="entry name" value="P-loop_NTPase"/>
</dbReference>
<evidence type="ECO:0000313" key="8">
    <source>
        <dbReference type="EMBL" id="GLR12397.1"/>
    </source>
</evidence>
<evidence type="ECO:0000259" key="6">
    <source>
        <dbReference type="PROSITE" id="PS50045"/>
    </source>
</evidence>
<evidence type="ECO:0000256" key="4">
    <source>
        <dbReference type="ARBA" id="ARBA00023163"/>
    </source>
</evidence>
<evidence type="ECO:0000256" key="5">
    <source>
        <dbReference type="PROSITE-ProRule" id="PRU00169"/>
    </source>
</evidence>
<keyword evidence="2" id="KW-0067">ATP-binding</keyword>
<feature type="domain" description="Response regulatory" evidence="7">
    <location>
        <begin position="1"/>
        <end position="104"/>
    </location>
</feature>
<dbReference type="PANTHER" id="PTHR32071">
    <property type="entry name" value="TRANSCRIPTIONAL REGULATORY PROTEIN"/>
    <property type="match status" value="1"/>
</dbReference>
<dbReference type="Pfam" id="PF02954">
    <property type="entry name" value="HTH_8"/>
    <property type="match status" value="1"/>
</dbReference>
<dbReference type="InterPro" id="IPR058031">
    <property type="entry name" value="AAA_lid_NorR"/>
</dbReference>
<evidence type="ECO:0000256" key="3">
    <source>
        <dbReference type="ARBA" id="ARBA00023015"/>
    </source>
</evidence>
<dbReference type="InterPro" id="IPR011006">
    <property type="entry name" value="CheY-like_superfamily"/>
</dbReference>
<dbReference type="Proteomes" id="UP001156706">
    <property type="component" value="Unassembled WGS sequence"/>
</dbReference>
<keyword evidence="3" id="KW-0805">Transcription regulation</keyword>
<dbReference type="CDD" id="cd00009">
    <property type="entry name" value="AAA"/>
    <property type="match status" value="1"/>
</dbReference>
<evidence type="ECO:0000256" key="2">
    <source>
        <dbReference type="ARBA" id="ARBA00022840"/>
    </source>
</evidence>
<dbReference type="SUPFAM" id="SSF52172">
    <property type="entry name" value="CheY-like"/>
    <property type="match status" value="1"/>
</dbReference>
<feature type="domain" description="Sigma-54 factor interaction" evidence="6">
    <location>
        <begin position="121"/>
        <end position="350"/>
    </location>
</feature>
<name>A0ABQ5YD80_9NEIS</name>
<dbReference type="SUPFAM" id="SSF46689">
    <property type="entry name" value="Homeodomain-like"/>
    <property type="match status" value="1"/>
</dbReference>
<comment type="caution">
    <text evidence="8">The sequence shown here is derived from an EMBL/GenBank/DDBJ whole genome shotgun (WGS) entry which is preliminary data.</text>
</comment>
<dbReference type="SMART" id="SM00382">
    <property type="entry name" value="AAA"/>
    <property type="match status" value="1"/>
</dbReference>
<keyword evidence="4" id="KW-0804">Transcription</keyword>
<proteinExistence type="predicted"/>
<evidence type="ECO:0000259" key="7">
    <source>
        <dbReference type="PROSITE" id="PS50110"/>
    </source>
</evidence>
<dbReference type="Gene3D" id="1.10.10.60">
    <property type="entry name" value="Homeodomain-like"/>
    <property type="match status" value="1"/>
</dbReference>
<dbReference type="Gene3D" id="3.40.50.300">
    <property type="entry name" value="P-loop containing nucleotide triphosphate hydrolases"/>
    <property type="match status" value="1"/>
</dbReference>
<protein>
    <submittedName>
        <fullName evidence="8">Sigma-54-dependent Fis family transcriptional regulator</fullName>
    </submittedName>
</protein>
<dbReference type="PROSITE" id="PS50045">
    <property type="entry name" value="SIGMA54_INTERACT_4"/>
    <property type="match status" value="1"/>
</dbReference>
<dbReference type="PROSITE" id="PS50110">
    <property type="entry name" value="RESPONSE_REGULATORY"/>
    <property type="match status" value="1"/>
</dbReference>
<dbReference type="PRINTS" id="PR01590">
    <property type="entry name" value="HTHFIS"/>
</dbReference>
<dbReference type="SMART" id="SM00448">
    <property type="entry name" value="REC"/>
    <property type="match status" value="1"/>
</dbReference>
<dbReference type="InterPro" id="IPR001789">
    <property type="entry name" value="Sig_transdc_resp-reg_receiver"/>
</dbReference>
<dbReference type="Gene3D" id="1.10.8.60">
    <property type="match status" value="1"/>
</dbReference>
<accession>A0ABQ5YD80</accession>
<evidence type="ECO:0000313" key="9">
    <source>
        <dbReference type="Proteomes" id="UP001156706"/>
    </source>
</evidence>
<keyword evidence="1" id="KW-0547">Nucleotide-binding</keyword>
<dbReference type="InterPro" id="IPR002197">
    <property type="entry name" value="HTH_Fis"/>
</dbReference>
<gene>
    <name evidence="8" type="ORF">GCM10007907_11870</name>
</gene>
<dbReference type="SUPFAM" id="SSF52540">
    <property type="entry name" value="P-loop containing nucleoside triphosphate hydrolases"/>
    <property type="match status" value="1"/>
</dbReference>
<keyword evidence="9" id="KW-1185">Reference proteome</keyword>
<evidence type="ECO:0000256" key="1">
    <source>
        <dbReference type="ARBA" id="ARBA00022741"/>
    </source>
</evidence>
<dbReference type="Pfam" id="PF00072">
    <property type="entry name" value="Response_reg"/>
    <property type="match status" value="1"/>
</dbReference>
<dbReference type="PANTHER" id="PTHR32071:SF113">
    <property type="entry name" value="ALGINATE BIOSYNTHESIS TRANSCRIPTIONAL REGULATORY PROTEIN ALGB"/>
    <property type="match status" value="1"/>
</dbReference>
<reference evidence="9" key="1">
    <citation type="journal article" date="2019" name="Int. J. Syst. Evol. Microbiol.">
        <title>The Global Catalogue of Microorganisms (GCM) 10K type strain sequencing project: providing services to taxonomists for standard genome sequencing and annotation.</title>
        <authorList>
            <consortium name="The Broad Institute Genomics Platform"/>
            <consortium name="The Broad Institute Genome Sequencing Center for Infectious Disease"/>
            <person name="Wu L."/>
            <person name="Ma J."/>
        </authorList>
    </citation>
    <scope>NUCLEOTIDE SEQUENCE [LARGE SCALE GENOMIC DNA]</scope>
    <source>
        <strain evidence="9">NBRC 110044</strain>
    </source>
</reference>
<dbReference type="EMBL" id="BSOG01000001">
    <property type="protein sequence ID" value="GLR12397.1"/>
    <property type="molecule type" value="Genomic_DNA"/>
</dbReference>
<dbReference type="Pfam" id="PF25601">
    <property type="entry name" value="AAA_lid_14"/>
    <property type="match status" value="1"/>
</dbReference>
<dbReference type="Pfam" id="PF00158">
    <property type="entry name" value="Sigma54_activat"/>
    <property type="match status" value="1"/>
</dbReference>
<dbReference type="InterPro" id="IPR002078">
    <property type="entry name" value="Sigma_54_int"/>
</dbReference>
<keyword evidence="5" id="KW-0597">Phosphoprotein</keyword>
<dbReference type="InterPro" id="IPR009057">
    <property type="entry name" value="Homeodomain-like_sf"/>
</dbReference>
<dbReference type="InterPro" id="IPR003593">
    <property type="entry name" value="AAA+_ATPase"/>
</dbReference>
<dbReference type="Gene3D" id="3.40.50.2300">
    <property type="match status" value="1"/>
</dbReference>
<sequence>MLLRKQAARISTLGQPQGLGAKLALGLPDVVLLDLNFTPGRADGAEGLALLAELRALPTPPTVIVMTAYADIPLAVKALQQGAADFVTKPWDNDKLVATVASALAGRHPQQAAVGSGTSQLLGDSSAMRNLRAMIASIAPTEASVLILGENGVGKELVARAIHDASRRARGTFLAVDMGALPESTFESELFGHRRGAFTDARSDRAGRFQTARGGTLFLDEIGNMPLGAQAKLLTALERREVTPVGADHPEPVDVRIVSATNLDEARLHDPQVFRTDLLFRLNTIVVPVPPLRARREDIVPLIQRYLSVYARHYDKPLRPLDDAAIVALEAHSWPGNVRALRHACERAVILGQGPTLTAADFGLGNLRPSAGQPMVNNDALKLDVRERETIAVALSRSDGNISSAAKLLGLSRTALYRRMEKHGL</sequence>
<organism evidence="8 9">
    <name type="scientific">Chitinimonas prasina</name>
    <dbReference type="NCBI Taxonomy" id="1434937"/>
    <lineage>
        <taxon>Bacteria</taxon>
        <taxon>Pseudomonadati</taxon>
        <taxon>Pseudomonadota</taxon>
        <taxon>Betaproteobacteria</taxon>
        <taxon>Neisseriales</taxon>
        <taxon>Chitinibacteraceae</taxon>
        <taxon>Chitinimonas</taxon>
    </lineage>
</organism>